<dbReference type="GO" id="GO:0005576">
    <property type="term" value="C:extracellular region"/>
    <property type="evidence" value="ECO:0007669"/>
    <property type="project" value="UniProtKB-ARBA"/>
</dbReference>
<dbReference type="PROSITE" id="PS50835">
    <property type="entry name" value="IG_LIKE"/>
    <property type="match status" value="1"/>
</dbReference>
<proteinExistence type="predicted"/>
<dbReference type="GO" id="GO:0002250">
    <property type="term" value="P:adaptive immune response"/>
    <property type="evidence" value="ECO:0007669"/>
    <property type="project" value="UniProtKB-KW"/>
</dbReference>
<name>A0A4X2LPA1_VOMUR</name>
<feature type="domain" description="Ig-like" evidence="5">
    <location>
        <begin position="16"/>
        <end position="115"/>
    </location>
</feature>
<dbReference type="InterPro" id="IPR003599">
    <property type="entry name" value="Ig_sub"/>
</dbReference>
<dbReference type="STRING" id="29139.ENSVURP00010027084"/>
<reference evidence="7" key="1">
    <citation type="submission" date="2018-12" db="EMBL/GenBank/DDBJ databases">
        <authorList>
            <person name="Yazar S."/>
        </authorList>
    </citation>
    <scope>NUCLEOTIDE SEQUENCE [LARGE SCALE GENOMIC DNA]</scope>
</reference>
<sequence length="202" mass="22212">MEPPAKFLCLLLLWLPGEEREFVLTQSPASLSVALGERVAINCKASQSALHSNGHTYFHWYQQKPRQAPKSLIYEVSNLSSGVPSRFSGSVGSGTDFTLTISSLEPEDAGDYYCQQSKSFPFPQCFSPEQKPPRAVQGIQLRAAAASFLVPRAEQPLLSEQAHISQGLYFLPYEICLEWGNGDQGGHNLCLPSAQDNHSNLI</sequence>
<keyword evidence="2" id="KW-1064">Adaptive immunity</keyword>
<evidence type="ECO:0000259" key="5">
    <source>
        <dbReference type="PROSITE" id="PS50835"/>
    </source>
</evidence>
<dbReference type="Ensembl" id="ENSVURT00010030853.1">
    <property type="protein sequence ID" value="ENSVURP00010027084.1"/>
    <property type="gene ID" value="ENSVURG00010020739.1"/>
</dbReference>
<dbReference type="PANTHER" id="PTHR23267">
    <property type="entry name" value="IMMUNOGLOBULIN LIGHT CHAIN"/>
    <property type="match status" value="1"/>
</dbReference>
<keyword evidence="3" id="KW-1280">Immunoglobulin</keyword>
<dbReference type="CDD" id="cd04980">
    <property type="entry name" value="IgV_L_kappa"/>
    <property type="match status" value="1"/>
</dbReference>
<dbReference type="SMART" id="SM00406">
    <property type="entry name" value="IGv"/>
    <property type="match status" value="1"/>
</dbReference>
<organism evidence="6 7">
    <name type="scientific">Vombatus ursinus</name>
    <name type="common">Common wombat</name>
    <dbReference type="NCBI Taxonomy" id="29139"/>
    <lineage>
        <taxon>Eukaryota</taxon>
        <taxon>Metazoa</taxon>
        <taxon>Chordata</taxon>
        <taxon>Craniata</taxon>
        <taxon>Vertebrata</taxon>
        <taxon>Euteleostomi</taxon>
        <taxon>Mammalia</taxon>
        <taxon>Metatheria</taxon>
        <taxon>Diprotodontia</taxon>
        <taxon>Vombatidae</taxon>
        <taxon>Vombatus</taxon>
    </lineage>
</organism>
<dbReference type="SUPFAM" id="SSF48726">
    <property type="entry name" value="Immunoglobulin"/>
    <property type="match status" value="1"/>
</dbReference>
<dbReference type="FunFam" id="2.60.40.10:FF:000350">
    <property type="entry name" value="Immunoglobulin kappa chain variable 18-36"/>
    <property type="match status" value="1"/>
</dbReference>
<evidence type="ECO:0000256" key="3">
    <source>
        <dbReference type="ARBA" id="ARBA00043265"/>
    </source>
</evidence>
<dbReference type="GO" id="GO:0019814">
    <property type="term" value="C:immunoglobulin complex"/>
    <property type="evidence" value="ECO:0007669"/>
    <property type="project" value="UniProtKB-KW"/>
</dbReference>
<dbReference type="Proteomes" id="UP000314987">
    <property type="component" value="Unassembled WGS sequence"/>
</dbReference>
<dbReference type="InterPro" id="IPR013106">
    <property type="entry name" value="Ig_V-set"/>
</dbReference>
<dbReference type="InterPro" id="IPR050150">
    <property type="entry name" value="IgV_Light_Chain"/>
</dbReference>
<feature type="signal peptide" evidence="4">
    <location>
        <begin position="1"/>
        <end position="19"/>
    </location>
</feature>
<keyword evidence="7" id="KW-1185">Reference proteome</keyword>
<evidence type="ECO:0000256" key="1">
    <source>
        <dbReference type="ARBA" id="ARBA00022859"/>
    </source>
</evidence>
<reference evidence="6" key="2">
    <citation type="submission" date="2025-08" db="UniProtKB">
        <authorList>
            <consortium name="Ensembl"/>
        </authorList>
    </citation>
    <scope>IDENTIFICATION</scope>
</reference>
<dbReference type="InterPro" id="IPR013783">
    <property type="entry name" value="Ig-like_fold"/>
</dbReference>
<dbReference type="AlphaFoldDB" id="A0A4X2LPA1"/>
<keyword evidence="4" id="KW-0732">Signal</keyword>
<keyword evidence="1" id="KW-0391">Immunity</keyword>
<reference evidence="6" key="3">
    <citation type="submission" date="2025-09" db="UniProtKB">
        <authorList>
            <consortium name="Ensembl"/>
        </authorList>
    </citation>
    <scope>IDENTIFICATION</scope>
</reference>
<evidence type="ECO:0000256" key="4">
    <source>
        <dbReference type="SAM" id="SignalP"/>
    </source>
</evidence>
<evidence type="ECO:0000313" key="6">
    <source>
        <dbReference type="Ensembl" id="ENSVURP00010027084.1"/>
    </source>
</evidence>
<accession>A0A4X2LPA1</accession>
<dbReference type="Pfam" id="PF07686">
    <property type="entry name" value="V-set"/>
    <property type="match status" value="1"/>
</dbReference>
<dbReference type="InterPro" id="IPR036179">
    <property type="entry name" value="Ig-like_dom_sf"/>
</dbReference>
<feature type="chain" id="PRO_5021468786" description="Ig-like domain-containing protein" evidence="4">
    <location>
        <begin position="20"/>
        <end position="202"/>
    </location>
</feature>
<dbReference type="SMART" id="SM00409">
    <property type="entry name" value="IG"/>
    <property type="match status" value="1"/>
</dbReference>
<dbReference type="Gene3D" id="2.60.40.10">
    <property type="entry name" value="Immunoglobulins"/>
    <property type="match status" value="1"/>
</dbReference>
<evidence type="ECO:0000313" key="7">
    <source>
        <dbReference type="Proteomes" id="UP000314987"/>
    </source>
</evidence>
<dbReference type="OMA" id="HTYFHWY"/>
<protein>
    <recommendedName>
        <fullName evidence="5">Ig-like domain-containing protein</fullName>
    </recommendedName>
</protein>
<dbReference type="InterPro" id="IPR007110">
    <property type="entry name" value="Ig-like_dom"/>
</dbReference>
<dbReference type="GO" id="GO:0005886">
    <property type="term" value="C:plasma membrane"/>
    <property type="evidence" value="ECO:0007669"/>
    <property type="project" value="UniProtKB-ARBA"/>
</dbReference>
<evidence type="ECO:0000256" key="2">
    <source>
        <dbReference type="ARBA" id="ARBA00023130"/>
    </source>
</evidence>
<dbReference type="GeneTree" id="ENSGT00940000153770"/>